<dbReference type="RefSeq" id="WP_347165728.1">
    <property type="nucleotide sequence ID" value="NZ_JBDNCH010000002.1"/>
</dbReference>
<dbReference type="EMBL" id="JBDNCH010000002">
    <property type="protein sequence ID" value="MEN9060555.1"/>
    <property type="molecule type" value="Genomic_DNA"/>
</dbReference>
<protein>
    <submittedName>
        <fullName evidence="1">ABC transporter substrate-binding protein</fullName>
    </submittedName>
</protein>
<reference evidence="1 2" key="1">
    <citation type="submission" date="2024-05" db="EMBL/GenBank/DDBJ databases">
        <title>Genome sequence of Ponticoccus litoralis KCCM 90028.</title>
        <authorList>
            <person name="Kim J.M."/>
            <person name="Lee J.K."/>
            <person name="Choi B.J."/>
            <person name="Bayburt H."/>
            <person name="Baek J.H."/>
            <person name="Jeon C.O."/>
        </authorList>
    </citation>
    <scope>NUCLEOTIDE SEQUENCE [LARGE SCALE GENOMIC DNA]</scope>
    <source>
        <strain evidence="1 2">KCCM 90028</strain>
    </source>
</reference>
<dbReference type="InterPro" id="IPR042245">
    <property type="entry name" value="Tgt2/MlaC_sf"/>
</dbReference>
<organism evidence="1 2">
    <name type="scientific">Ponticoccus litoralis</name>
    <dbReference type="NCBI Taxonomy" id="422297"/>
    <lineage>
        <taxon>Bacteria</taxon>
        <taxon>Pseudomonadati</taxon>
        <taxon>Pseudomonadota</taxon>
        <taxon>Alphaproteobacteria</taxon>
        <taxon>Rhodobacterales</taxon>
        <taxon>Roseobacteraceae</taxon>
        <taxon>Ponticoccus</taxon>
    </lineage>
</organism>
<sequence length="195" mass="21468">MNFSRRGILAGGFATVLAGVASPGFALSEGQARGLIEGMVSEINRVIASGRSPGAMYGEFERIFKKYGDTRVIAAYAMGVDGRRASGAQKKAFTDAFTGYIARKYGKRFREFEGGRLEVQSVGRIKNGFEVKSTAFLRSMDPFTVTFHVSENNRFFNMYVEGVNMLLTERSEIGAMLDRRRGDIDAMIADLRKAG</sequence>
<evidence type="ECO:0000313" key="2">
    <source>
        <dbReference type="Proteomes" id="UP001428774"/>
    </source>
</evidence>
<dbReference type="Pfam" id="PF05494">
    <property type="entry name" value="MlaC"/>
    <property type="match status" value="1"/>
</dbReference>
<gene>
    <name evidence="1" type="ORF">ABFB10_05420</name>
</gene>
<dbReference type="Gene3D" id="3.10.450.710">
    <property type="entry name" value="Tgt2/MlaC"/>
    <property type="match status" value="1"/>
</dbReference>
<accession>A0AAW9SNT9</accession>
<keyword evidence="2" id="KW-1185">Reference proteome</keyword>
<name>A0AAW9SNT9_9RHOB</name>
<dbReference type="PANTHER" id="PTHR36573:SF1">
    <property type="entry name" value="INTERMEMBRANE PHOSPHOLIPID TRANSPORT SYSTEM BINDING PROTEIN MLAC"/>
    <property type="match status" value="1"/>
</dbReference>
<dbReference type="InterPro" id="IPR006311">
    <property type="entry name" value="TAT_signal"/>
</dbReference>
<dbReference type="AlphaFoldDB" id="A0AAW9SNT9"/>
<dbReference type="InterPro" id="IPR008869">
    <property type="entry name" value="MlaC/ttg2D"/>
</dbReference>
<comment type="caution">
    <text evidence="1">The sequence shown here is derived from an EMBL/GenBank/DDBJ whole genome shotgun (WGS) entry which is preliminary data.</text>
</comment>
<evidence type="ECO:0000313" key="1">
    <source>
        <dbReference type="EMBL" id="MEN9060555.1"/>
    </source>
</evidence>
<proteinExistence type="predicted"/>
<dbReference type="Proteomes" id="UP001428774">
    <property type="component" value="Unassembled WGS sequence"/>
</dbReference>
<dbReference type="PANTHER" id="PTHR36573">
    <property type="entry name" value="INTERMEMBRANE PHOSPHOLIPID TRANSPORT SYSTEM BINDING PROTEIN MLAC"/>
    <property type="match status" value="1"/>
</dbReference>
<dbReference type="PROSITE" id="PS51318">
    <property type="entry name" value="TAT"/>
    <property type="match status" value="1"/>
</dbReference>